<dbReference type="Proteomes" id="UP000046393">
    <property type="component" value="Unplaced"/>
</dbReference>
<organism evidence="2 3">
    <name type="scientific">Syphacia muris</name>
    <dbReference type="NCBI Taxonomy" id="451379"/>
    <lineage>
        <taxon>Eukaryota</taxon>
        <taxon>Metazoa</taxon>
        <taxon>Ecdysozoa</taxon>
        <taxon>Nematoda</taxon>
        <taxon>Chromadorea</taxon>
        <taxon>Rhabditida</taxon>
        <taxon>Spirurina</taxon>
        <taxon>Oxyuridomorpha</taxon>
        <taxon>Oxyuroidea</taxon>
        <taxon>Oxyuridae</taxon>
        <taxon>Syphacia</taxon>
    </lineage>
</organism>
<accession>A0A0N5A8B0</accession>
<feature type="chain" id="PRO_5005892907" evidence="1">
    <location>
        <begin position="24"/>
        <end position="297"/>
    </location>
</feature>
<dbReference type="WBParaSite" id="SMUV_0000030101-mRNA-1">
    <property type="protein sequence ID" value="SMUV_0000030101-mRNA-1"/>
    <property type="gene ID" value="SMUV_0000030101"/>
</dbReference>
<reference evidence="3" key="1">
    <citation type="submission" date="2017-02" db="UniProtKB">
        <authorList>
            <consortium name="WormBaseParasite"/>
        </authorList>
    </citation>
    <scope>IDENTIFICATION</scope>
</reference>
<sequence>MLLTIVWYLFWSFNLLLVILSEAQTHFVSNDATKSFSDDYYVTEAVSAETVSEDSNEPNNFFETNNPIGSASLPSASIHKDEPLLSFAGTTDEFNESKLMKNPKIEPIQVIEKGSYIAAIQNEVGPITTVKPIIKDHLQIPESSLNKASEAASEELLLSSREDDYTEFDSKLVANSGPNQKLRQITFAPIRSTFSTPSLPRIETFEENAEQERSVAATTPASPYYYPASPTPAGRWGYYYQHYPWNKLPPEFARRPEIPYVYPDAYKSAIYRNPYGTSDYSRYATENGKRYQYFVIF</sequence>
<protein>
    <submittedName>
        <fullName evidence="3">Uncharacterized protein</fullName>
    </submittedName>
</protein>
<keyword evidence="1" id="KW-0732">Signal</keyword>
<evidence type="ECO:0000256" key="1">
    <source>
        <dbReference type="SAM" id="SignalP"/>
    </source>
</evidence>
<keyword evidence="2" id="KW-1185">Reference proteome</keyword>
<dbReference type="AlphaFoldDB" id="A0A0N5A8B0"/>
<name>A0A0N5A8B0_9BILA</name>
<proteinExistence type="predicted"/>
<evidence type="ECO:0000313" key="3">
    <source>
        <dbReference type="WBParaSite" id="SMUV_0000030101-mRNA-1"/>
    </source>
</evidence>
<evidence type="ECO:0000313" key="2">
    <source>
        <dbReference type="Proteomes" id="UP000046393"/>
    </source>
</evidence>
<feature type="signal peptide" evidence="1">
    <location>
        <begin position="1"/>
        <end position="23"/>
    </location>
</feature>